<dbReference type="GO" id="GO:0000333">
    <property type="term" value="C:telomerase catalytic core complex"/>
    <property type="evidence" value="ECO:0007669"/>
    <property type="project" value="TreeGrafter"/>
</dbReference>
<comment type="subcellular location">
    <subcellularLocation>
        <location evidence="1 15">Chromosome</location>
        <location evidence="1 15">Telomere</location>
    </subcellularLocation>
    <subcellularLocation>
        <location evidence="15">Nucleus</location>
        <location evidence="15">Nucleolus</location>
    </subcellularLocation>
    <subcellularLocation>
        <location evidence="15">Nucleus</location>
        <location evidence="15">Nucleoplasm</location>
    </subcellularLocation>
    <subcellularLocation>
        <location evidence="15">Nucleus</location>
    </subcellularLocation>
    <subcellularLocation>
        <location evidence="15">Cytoplasm</location>
    </subcellularLocation>
    <subcellularLocation>
        <location evidence="15">Nucleus</location>
        <location evidence="15">PML body</location>
    </subcellularLocation>
    <text evidence="15">Shuttling between nuclear and cytoplasm depends on cell cycle, phosphorylation states, transformation and DNA damage. Diffuse localization in the nucleoplasm. Enriched in nucleoli of certain cell types. Translocated to the cytoplasm via nuclear pores in a CRM1/RAN-dependent manner involving oxidative stress-mediated phosphorylation at Tyr. Dephosphorylation at this site by SHP2 retains TERT in the nucleus. Translocated to the nucleus by phosphorylation by AKT.</text>
</comment>
<evidence type="ECO:0000313" key="19">
    <source>
        <dbReference type="Proteomes" id="UP001159641"/>
    </source>
</evidence>
<dbReference type="Gene3D" id="1.10.132.70">
    <property type="match status" value="1"/>
</dbReference>
<evidence type="ECO:0000256" key="6">
    <source>
        <dbReference type="ARBA" id="ARBA00022679"/>
    </source>
</evidence>
<keyword evidence="8 15" id="KW-0479">Metal-binding</keyword>
<evidence type="ECO:0000256" key="5">
    <source>
        <dbReference type="ARBA" id="ARBA00022454"/>
    </source>
</evidence>
<evidence type="ECO:0000256" key="9">
    <source>
        <dbReference type="ARBA" id="ARBA00022842"/>
    </source>
</evidence>
<keyword evidence="11 15" id="KW-0695">RNA-directed DNA polymerase</keyword>
<evidence type="ECO:0000256" key="2">
    <source>
        <dbReference type="ARBA" id="ARBA00008001"/>
    </source>
</evidence>
<comment type="catalytic activity">
    <reaction evidence="14 15">
        <text>DNA(n) + a 2'-deoxyribonucleoside 5'-triphosphate = DNA(n+1) + diphosphate</text>
        <dbReference type="Rhea" id="RHEA:22508"/>
        <dbReference type="Rhea" id="RHEA-COMP:17339"/>
        <dbReference type="Rhea" id="RHEA-COMP:17340"/>
        <dbReference type="ChEBI" id="CHEBI:33019"/>
        <dbReference type="ChEBI" id="CHEBI:61560"/>
        <dbReference type="ChEBI" id="CHEBI:173112"/>
        <dbReference type="EC" id="2.7.7.49"/>
    </reaction>
</comment>
<evidence type="ECO:0000256" key="3">
    <source>
        <dbReference type="ARBA" id="ARBA00012493"/>
    </source>
</evidence>
<name>A0AB34HIU3_ESCRO</name>
<accession>A0AB34HIU3</accession>
<evidence type="ECO:0000256" key="15">
    <source>
        <dbReference type="RuleBase" id="RU365061"/>
    </source>
</evidence>
<evidence type="ECO:0000256" key="1">
    <source>
        <dbReference type="ARBA" id="ARBA00004574"/>
    </source>
</evidence>
<dbReference type="InterPro" id="IPR003545">
    <property type="entry name" value="Telomerase_RT"/>
</dbReference>
<feature type="compositionally biased region" description="Basic residues" evidence="16">
    <location>
        <begin position="63"/>
        <end position="75"/>
    </location>
</feature>
<evidence type="ECO:0000256" key="12">
    <source>
        <dbReference type="ARBA" id="ARBA00023242"/>
    </source>
</evidence>
<protein>
    <recommendedName>
        <fullName evidence="4 15">Telomerase reverse transcriptase</fullName>
        <ecNumber evidence="3 15">2.7.7.49</ecNumber>
    </recommendedName>
    <alternativeName>
        <fullName evidence="13 15">Telomerase catalytic subunit</fullName>
    </alternativeName>
</protein>
<comment type="function">
    <text evidence="15">Telomerase is a ribonucleoprotein enzyme essential for the replication of chromosome termini in most eukaryotes. Active in progenitor and cancer cells. Inactive, or very low activity, in normal somatic cells. Catalytic component of the teleromerase holoenzyme complex whose main activity is the elongation of telomeres by acting as a reverse transcriptase that adds simple sequence repeats to chromosome ends by copying a template sequence within the RNA component of the enzyme. Catalyzes the RNA-dependent extension of 3'-chromosomal termini with the 6-nucleotide telomeric repeat unit, 5'-TTAGGG-3'. The catalytic cycle involves primer binding, primer extension and release of product once the template boundary has been reached or nascent product translocation followed by further extension. More active on substrates containing 2 or 3 telomeric repeats. Telomerase activity is regulated by a number of factors including telomerase complex-associated proteins, chaperones and polypeptide modifiers. Modulates Wnt signaling. Plays important roles in aging and antiapoptosis.</text>
</comment>
<feature type="region of interest" description="Disordered" evidence="16">
    <location>
        <begin position="63"/>
        <end position="86"/>
    </location>
</feature>
<dbReference type="Pfam" id="PF12009">
    <property type="entry name" value="Telomerase_RBD"/>
    <property type="match status" value="1"/>
</dbReference>
<proteinExistence type="inferred from homology"/>
<evidence type="ECO:0000256" key="4">
    <source>
        <dbReference type="ARBA" id="ARBA00016182"/>
    </source>
</evidence>
<comment type="domain">
    <text evidence="15">The RNA-interacting domain 1 (RD1)/N-terminal extension (NTE) is required for interaction with the pseudoknot-template domain of each of TERC dimers. It contains anchor sites that bind primer nucleotides upstream of the RNA-DNA hybrid and is thus an essential determinant of repeat addition processivity.</text>
</comment>
<dbReference type="GO" id="GO:0007004">
    <property type="term" value="P:telomere maintenance via telomerase"/>
    <property type="evidence" value="ECO:0007669"/>
    <property type="project" value="TreeGrafter"/>
</dbReference>
<evidence type="ECO:0000256" key="11">
    <source>
        <dbReference type="ARBA" id="ARBA00022918"/>
    </source>
</evidence>
<comment type="similarity">
    <text evidence="2 15">Belongs to the reverse transcriptase family. Telomerase subfamily.</text>
</comment>
<organism evidence="18 19">
    <name type="scientific">Eschrichtius robustus</name>
    <name type="common">California gray whale</name>
    <name type="synonym">Eschrichtius gibbosus</name>
    <dbReference type="NCBI Taxonomy" id="9764"/>
    <lineage>
        <taxon>Eukaryota</taxon>
        <taxon>Metazoa</taxon>
        <taxon>Chordata</taxon>
        <taxon>Craniata</taxon>
        <taxon>Vertebrata</taxon>
        <taxon>Euteleostomi</taxon>
        <taxon>Mammalia</taxon>
        <taxon>Eutheria</taxon>
        <taxon>Laurasiatheria</taxon>
        <taxon>Artiodactyla</taxon>
        <taxon>Whippomorpha</taxon>
        <taxon>Cetacea</taxon>
        <taxon>Mysticeti</taxon>
        <taxon>Eschrichtiidae</taxon>
        <taxon>Eschrichtius</taxon>
    </lineage>
</organism>
<dbReference type="EC" id="2.7.7.49" evidence="3 15"/>
<dbReference type="GO" id="GO:0005730">
    <property type="term" value="C:nucleolus"/>
    <property type="evidence" value="ECO:0007669"/>
    <property type="project" value="UniProtKB-SubCell"/>
</dbReference>
<evidence type="ECO:0000259" key="17">
    <source>
        <dbReference type="PROSITE" id="PS50878"/>
    </source>
</evidence>
<gene>
    <name evidence="18" type="ORF">J1605_020798</name>
</gene>
<dbReference type="GO" id="GO:0046872">
    <property type="term" value="F:metal ion binding"/>
    <property type="evidence" value="ECO:0007669"/>
    <property type="project" value="UniProtKB-KW"/>
</dbReference>
<dbReference type="PANTHER" id="PTHR12066">
    <property type="entry name" value="TELOMERASE REVERSE TRANSCRIPTASE"/>
    <property type="match status" value="1"/>
</dbReference>
<dbReference type="SMART" id="SM00975">
    <property type="entry name" value="Telomerase_RBD"/>
    <property type="match status" value="1"/>
</dbReference>
<keyword evidence="10 15" id="KW-0779">Telomere</keyword>
<feature type="domain" description="Reverse transcriptase" evidence="17">
    <location>
        <begin position="176"/>
        <end position="240"/>
    </location>
</feature>
<evidence type="ECO:0000256" key="8">
    <source>
        <dbReference type="ARBA" id="ARBA00022723"/>
    </source>
</evidence>
<dbReference type="GO" id="GO:0003720">
    <property type="term" value="F:telomerase activity"/>
    <property type="evidence" value="ECO:0007669"/>
    <property type="project" value="InterPro"/>
</dbReference>
<dbReference type="EMBL" id="JAIQCJ010001309">
    <property type="protein sequence ID" value="KAJ8791128.1"/>
    <property type="molecule type" value="Genomic_DNA"/>
</dbReference>
<dbReference type="InterPro" id="IPR000477">
    <property type="entry name" value="RT_dom"/>
</dbReference>
<keyword evidence="6 15" id="KW-0808">Transferase</keyword>
<comment type="caution">
    <text evidence="18">The sequence shown here is derived from an EMBL/GenBank/DDBJ whole genome shotgun (WGS) entry which is preliminary data.</text>
</comment>
<keyword evidence="7 15" id="KW-0548">Nucleotidyltransferase</keyword>
<dbReference type="GO" id="GO:0042162">
    <property type="term" value="F:telomeric DNA binding"/>
    <property type="evidence" value="ECO:0007669"/>
    <property type="project" value="TreeGrafter"/>
</dbReference>
<dbReference type="AlphaFoldDB" id="A0AB34HIU3"/>
<dbReference type="PANTHER" id="PTHR12066:SF0">
    <property type="entry name" value="TELOMERASE REVERSE TRANSCRIPTASE"/>
    <property type="match status" value="1"/>
</dbReference>
<keyword evidence="9 15" id="KW-0460">Magnesium</keyword>
<evidence type="ECO:0000256" key="10">
    <source>
        <dbReference type="ARBA" id="ARBA00022895"/>
    </source>
</evidence>
<evidence type="ECO:0000256" key="13">
    <source>
        <dbReference type="ARBA" id="ARBA00032044"/>
    </source>
</evidence>
<comment type="domain">
    <text evidence="15">The primer grip sequence in the RT domain is required for telomerase activity and for stable association with short telomeric primers.</text>
</comment>
<comment type="domain">
    <text evidence="15">The RNA-interacting domain 2 (RD2) is essential for both interaction with the CR4-CR5 domain of TERC and for DNA synthesis.</text>
</comment>
<reference evidence="18 19" key="1">
    <citation type="submission" date="2022-11" db="EMBL/GenBank/DDBJ databases">
        <title>Whole genome sequence of Eschrichtius robustus ER-17-0199.</title>
        <authorList>
            <person name="Bruniche-Olsen A."/>
            <person name="Black A.N."/>
            <person name="Fields C.J."/>
            <person name="Walden K."/>
            <person name="Dewoody J.A."/>
        </authorList>
    </citation>
    <scope>NUCLEOTIDE SEQUENCE [LARGE SCALE GENOMIC DNA]</scope>
    <source>
        <strain evidence="18">ER-17-0199</strain>
        <tissue evidence="18">Blubber</tissue>
    </source>
</reference>
<evidence type="ECO:0000256" key="16">
    <source>
        <dbReference type="SAM" id="MobiDB-lite"/>
    </source>
</evidence>
<dbReference type="InterPro" id="IPR021891">
    <property type="entry name" value="Telomerase_RBD"/>
</dbReference>
<keyword evidence="5 15" id="KW-0158">Chromosome</keyword>
<evidence type="ECO:0000313" key="18">
    <source>
        <dbReference type="EMBL" id="KAJ8791128.1"/>
    </source>
</evidence>
<keyword evidence="19" id="KW-1185">Reference proteome</keyword>
<evidence type="ECO:0000256" key="14">
    <source>
        <dbReference type="ARBA" id="ARBA00048173"/>
    </source>
</evidence>
<sequence>MPKLHASPHHTSPVWSAASASSSLCVKGTEDEVPHHRCPVETERELHTFQIFRSPSQKVKKERRRVAARGPHVRPSRPEGPLRQHVGRAPASLLPGARCIPAAEHRLREAVLARFLCWLMGAYVVELLRAFFYVTETTFQKNRLFFFRKRVWSQLQSIGIRQHLERVQLRELSEADVRRHQEARPALPTSKLRFVPKPSGLRPIVNMGDVVGAGKSHRDRKVTACAAFRQSAFEPQAWWV</sequence>
<dbReference type="GO" id="GO:0005737">
    <property type="term" value="C:cytoplasm"/>
    <property type="evidence" value="ECO:0007669"/>
    <property type="project" value="UniProtKB-SubCell"/>
</dbReference>
<keyword evidence="12 15" id="KW-0539">Nucleus</keyword>
<evidence type="ECO:0000256" key="7">
    <source>
        <dbReference type="ARBA" id="ARBA00022695"/>
    </source>
</evidence>
<dbReference type="GO" id="GO:0000781">
    <property type="term" value="C:chromosome, telomeric region"/>
    <property type="evidence" value="ECO:0007669"/>
    <property type="project" value="UniProtKB-SubCell"/>
</dbReference>
<dbReference type="GO" id="GO:0070034">
    <property type="term" value="F:telomerase RNA binding"/>
    <property type="evidence" value="ECO:0007669"/>
    <property type="project" value="TreeGrafter"/>
</dbReference>
<dbReference type="PROSITE" id="PS50878">
    <property type="entry name" value="RT_POL"/>
    <property type="match status" value="1"/>
</dbReference>
<dbReference type="Proteomes" id="UP001159641">
    <property type="component" value="Unassembled WGS sequence"/>
</dbReference>
<dbReference type="GO" id="GO:0016605">
    <property type="term" value="C:PML body"/>
    <property type="evidence" value="ECO:0007669"/>
    <property type="project" value="UniProtKB-SubCell"/>
</dbReference>